<sequence>MENDNITKIKYVNGIKVICNYKGEDKEKEQVEDRVFNILVDIGRND</sequence>
<organism evidence="1 2">
    <name type="scientific">Vallitalea guaymasensis</name>
    <dbReference type="NCBI Taxonomy" id="1185412"/>
    <lineage>
        <taxon>Bacteria</taxon>
        <taxon>Bacillati</taxon>
        <taxon>Bacillota</taxon>
        <taxon>Clostridia</taxon>
        <taxon>Lachnospirales</taxon>
        <taxon>Vallitaleaceae</taxon>
        <taxon>Vallitalea</taxon>
    </lineage>
</organism>
<dbReference type="RefSeq" id="WP_193774383.1">
    <property type="nucleotide sequence ID" value="NZ_CP058561.1"/>
</dbReference>
<gene>
    <name evidence="1" type="ORF">HYG85_04260</name>
</gene>
<dbReference type="KEGG" id="vgu:HYG85_04260"/>
<accession>A0A8J8SBB3</accession>
<protein>
    <submittedName>
        <fullName evidence="1">Uncharacterized protein</fullName>
    </submittedName>
</protein>
<dbReference type="AlphaFoldDB" id="A0A8J8SBB3"/>
<dbReference type="Proteomes" id="UP000677305">
    <property type="component" value="Chromosome"/>
</dbReference>
<name>A0A8J8SBB3_9FIRM</name>
<keyword evidence="2" id="KW-1185">Reference proteome</keyword>
<evidence type="ECO:0000313" key="1">
    <source>
        <dbReference type="EMBL" id="QUH28166.1"/>
    </source>
</evidence>
<reference evidence="1 2" key="1">
    <citation type="submission" date="2020-07" db="EMBL/GenBank/DDBJ databases">
        <title>Vallitalea guaymasensis genome.</title>
        <authorList>
            <person name="Postec A."/>
        </authorList>
    </citation>
    <scope>NUCLEOTIDE SEQUENCE [LARGE SCALE GENOMIC DNA]</scope>
    <source>
        <strain evidence="1 2">Ra1766G1</strain>
    </source>
</reference>
<evidence type="ECO:0000313" key="2">
    <source>
        <dbReference type="Proteomes" id="UP000677305"/>
    </source>
</evidence>
<proteinExistence type="predicted"/>
<dbReference type="EMBL" id="CP058561">
    <property type="protein sequence ID" value="QUH28166.1"/>
    <property type="molecule type" value="Genomic_DNA"/>
</dbReference>